<feature type="signal peptide" evidence="9">
    <location>
        <begin position="1"/>
        <end position="17"/>
    </location>
</feature>
<feature type="chain" id="PRO_5042246603" description="Phosphoinositide phospholipase C" evidence="9">
    <location>
        <begin position="18"/>
        <end position="1955"/>
    </location>
</feature>
<dbReference type="GO" id="GO:0016042">
    <property type="term" value="P:lipid catabolic process"/>
    <property type="evidence" value="ECO:0007669"/>
    <property type="project" value="UniProtKB-KW"/>
</dbReference>
<feature type="region of interest" description="Disordered" evidence="8">
    <location>
        <begin position="1152"/>
        <end position="1242"/>
    </location>
</feature>
<keyword evidence="9" id="KW-0732">Signal</keyword>
<dbReference type="Gene3D" id="3.10.20.90">
    <property type="entry name" value="Phosphatidylinositol 3-kinase Catalytic Subunit, Chain A, domain 1"/>
    <property type="match status" value="2"/>
</dbReference>
<feature type="domain" description="Ras-GEF" evidence="11">
    <location>
        <begin position="145"/>
        <end position="407"/>
    </location>
</feature>
<dbReference type="Gene3D" id="1.10.840.10">
    <property type="entry name" value="Ras guanine-nucleotide exchange factors catalytic domain"/>
    <property type="match status" value="1"/>
</dbReference>
<dbReference type="PRINTS" id="PR00390">
    <property type="entry name" value="PHPHLIPASEC"/>
</dbReference>
<dbReference type="SMART" id="SM00149">
    <property type="entry name" value="PLCYc"/>
    <property type="match status" value="1"/>
</dbReference>
<dbReference type="SUPFAM" id="SSF47473">
    <property type="entry name" value="EF-hand"/>
    <property type="match status" value="1"/>
</dbReference>
<dbReference type="Gene3D" id="2.60.40.150">
    <property type="entry name" value="C2 domain"/>
    <property type="match status" value="1"/>
</dbReference>
<evidence type="ECO:0000256" key="6">
    <source>
        <dbReference type="PROSITE-ProRule" id="PRU00168"/>
    </source>
</evidence>
<sequence length="1955" mass="217297">TVRLLCLSSAALALLDGSTKLVLKRQHASTLQQWRVGGGVSKHQLLLEFRGTKWQLIAPSYNVLKAISMTLWETMQASASANVQKTLNQSATRQSLAEAANSPTTTSRSASTCSSASAAPGFILNDEPITLFRLELERLQYIVHFPEEVAYQLSLTEYQLFYSIQPMEYVRYVSCDLTSVPVTDNPSPVKTLVKRLSEVSSWVTHLIVSQPTHDDRKATLNAILRIIETCWNIGNFNGAVEILMGLKSEKLRPFWLSLRSEEKEQFEMFCDILLPGTHVLPSQAYMQAVQRALRMTQCRVIPFFGIFLRDLYAIVNDMPNIVVIGHAGEKEKLEFMNDANGEDHFSSRIGVGGLLNADKINLVAIVLDNLELFHRHGRSLNKLLEIESPTNPVPAPIVEEQKEIKTYEPVQSVVNSAHSVTLIPLTSQLFDLDVLQRLHHGTTVIHYDPDTGRSVLCLMRLEASCSTITWKKISYSTAKEGKDKNKDGQMGKSMSGVSSVAGGSGVGQMTPASANQRAAAFPVGLDEGEIRLSNVKTVEPVDSYDLDIEAIYRRHSAEEMSVPVSCWKISHGQLLCDNDFLFFLAPQQISQYWTIGLAAVVKAYQQQQRFADRRMLWIKTLYLQLYNECSPTIDSDGQKLMGPRPYDALMAFGGKVERWKGLGINQCAPSSSRPQDSLSTSDLSSTRNKIKNFKTAVRNKLRGASRDASRSQSPQPPSPLVRPPSIKSQLSLTSGPAAPTSPGFLLKPRETRESETGDADSIYTPRSRTPTSSSYGAKSLGGRSWRSRGGETPNSGSISSSGQMSSYIAPSGKEFQEKPLNIVEFAELYRLFYTRLRKDLKDVYNEIVQNLSQNAQQKRDRDAKTCRIPSRLDSTASLQHSEFIPHDFLTRNTDSIQQLSEKQCKIYNALAMASVSSTGGMDTTRTCAITVPMLRQFLATQQMEIVDDSYVMKIIQDHEPDAIFRQKNQLSFEGFTRFLSDPCNFAFVPETSKADETDLSQPLSHYYVNSSHNTYLTGHQLKGESSAEMYRQVLLTGCRCVELDCWDGDDGLPLIYHGHTFTSKIAFRQVVEIIKKSAFVTSDLPVILSIENHCSLQQQAKMAQMFKTVLGDKLVTSFLFEADFSDSPRLPTPLQLKGKILIKNKKMVSEPSQLLSERNLRGEPQNPLHRKQSKNSYESRYTLDDDNDDDLDEFLDDEENEDDDAEVVVDRSETESPKQANRRGKVATKQDSQNSDNSAEGRKVITTTLALDSGRDGDEVQTVATLSSRPSPRKQPAGPIIAPELSDIVIYLQAIKFKGFPSFSQSTEILHVSASTSVSLQPSRTRTSSNLMPATSPRGFRPKAMSHVSHVSHLSQGSGISHELRDELAGRPNSAASCYQVTSLNETAARKLCRKHPLKCIQYTKDHIVRTYPGAIRIDSSNFNPVHFWAHGLQMVALNFQTSDIVMAVNSAMFEQTGNCGYVLKPRVLWDQTHPLFRRYNPSSKEMGTHSALLLNLTVISGQHVFPGTHLGSPFLEIELIGVLCDSAKDKSKTVLKNSVTPVWQHQVQFPNRLRRVGVFANCGVRCRAKWTRHLATCGTATNQSMDNGFLFIRTRFEQEEHIYLHDEDSASNSHIEHQLDYQNDQNENIKPTPILKKQIFVLRVSGLNADDTPVVVHSESGSTVKSVIQQALIKAGKSAEQAEDYVLIEESATDSDDPQDQRILPHAEPIMDAVACWNGAQRRFVVRKKGSDPSSRAWITSIIKSSGGGSSAGASPNIGLSERKSNEGIGMKSSSSSHLTGRSLDVENGDTLEPPTGLHPRARSMGDTFLVCVHNVSDDQPYAILRASIKSTATDVIKQVFMKSRRLEMDENDFVLIEETGDEPCTGTTTKNYQGKVNSRVLAPEENVWKAQSRWKSFGRFVLENRKEAVNTTLEKATPRKAERKVSLASLGLPKRVPRFGKSATMDIAKGAAD</sequence>
<dbReference type="InterPro" id="IPR001711">
    <property type="entry name" value="PLipase_C_Pinositol-sp_Y"/>
</dbReference>
<dbReference type="InterPro" id="IPR046973">
    <property type="entry name" value="PLC-epsilon1_cat"/>
</dbReference>
<dbReference type="SMART" id="SM00147">
    <property type="entry name" value="RasGEF"/>
    <property type="match status" value="1"/>
</dbReference>
<dbReference type="EC" id="3.1.4.11" evidence="1 7"/>
<dbReference type="SUPFAM" id="SSF54236">
    <property type="entry name" value="Ubiquitin-like"/>
    <property type="match status" value="2"/>
</dbReference>
<feature type="compositionally biased region" description="Low complexity" evidence="8">
    <location>
        <begin position="676"/>
        <end position="686"/>
    </location>
</feature>
<comment type="catalytic activity">
    <reaction evidence="7">
        <text>a 1,2-diacyl-sn-glycero-3-phospho-(1D-myo-inositol-4,5-bisphosphate) + H2O = 1D-myo-inositol 1,4,5-trisphosphate + a 1,2-diacyl-sn-glycerol + H(+)</text>
        <dbReference type="Rhea" id="RHEA:33179"/>
        <dbReference type="ChEBI" id="CHEBI:15377"/>
        <dbReference type="ChEBI" id="CHEBI:15378"/>
        <dbReference type="ChEBI" id="CHEBI:17815"/>
        <dbReference type="ChEBI" id="CHEBI:58456"/>
        <dbReference type="ChEBI" id="CHEBI:203600"/>
        <dbReference type="EC" id="3.1.4.11"/>
    </reaction>
</comment>
<feature type="domain" description="PI-PLC Y-box" evidence="10">
    <location>
        <begin position="1379"/>
        <end position="1469"/>
    </location>
</feature>
<dbReference type="GO" id="GO:0004435">
    <property type="term" value="F:phosphatidylinositol-4,5-bisphosphate phospholipase C activity"/>
    <property type="evidence" value="ECO:0007669"/>
    <property type="project" value="UniProtKB-EC"/>
</dbReference>
<dbReference type="PANTHER" id="PTHR10336:SF6">
    <property type="entry name" value="1-PHOSPHATIDYLINOSITOL 4,5-BISPHOSPHATE PHOSPHODIESTERASE EPSILON-1"/>
    <property type="match status" value="1"/>
</dbReference>
<dbReference type="InterPro" id="IPR036964">
    <property type="entry name" value="RASGEF_cat_dom_sf"/>
</dbReference>
<dbReference type="Pfam" id="PF00788">
    <property type="entry name" value="RA"/>
    <property type="match status" value="2"/>
</dbReference>
<dbReference type="GO" id="GO:0048015">
    <property type="term" value="P:phosphatidylinositol-mediated signaling"/>
    <property type="evidence" value="ECO:0007669"/>
    <property type="project" value="TreeGrafter"/>
</dbReference>
<evidence type="ECO:0000256" key="5">
    <source>
        <dbReference type="ARBA" id="ARBA00023224"/>
    </source>
</evidence>
<evidence type="ECO:0000256" key="4">
    <source>
        <dbReference type="ARBA" id="ARBA00023098"/>
    </source>
</evidence>
<evidence type="ECO:0000256" key="3">
    <source>
        <dbReference type="ARBA" id="ARBA00022963"/>
    </source>
</evidence>
<dbReference type="FunFam" id="3.10.20.90:FF:000512">
    <property type="entry name" value="Phosphoinositide phospholipase C"/>
    <property type="match status" value="1"/>
</dbReference>
<evidence type="ECO:0000256" key="7">
    <source>
        <dbReference type="RuleBase" id="RU361133"/>
    </source>
</evidence>
<proteinExistence type="predicted"/>
<keyword evidence="13" id="KW-1185">Reference proteome</keyword>
<dbReference type="SMART" id="SM00314">
    <property type="entry name" value="RA"/>
    <property type="match status" value="2"/>
</dbReference>
<dbReference type="PROSITE" id="PS50009">
    <property type="entry name" value="RASGEF_CAT"/>
    <property type="match status" value="1"/>
</dbReference>
<dbReference type="Pfam" id="PF09279">
    <property type="entry name" value="EF-hand_like"/>
    <property type="match status" value="1"/>
</dbReference>
<dbReference type="SUPFAM" id="SSF51695">
    <property type="entry name" value="PLC-like phosphodiesterases"/>
    <property type="match status" value="1"/>
</dbReference>
<feature type="region of interest" description="Disordered" evidence="8">
    <location>
        <begin position="665"/>
        <end position="805"/>
    </location>
</feature>
<feature type="region of interest" description="Disordered" evidence="8">
    <location>
        <begin position="1747"/>
        <end position="1801"/>
    </location>
</feature>
<feature type="domain" description="Ras-associating" evidence="12">
    <location>
        <begin position="1639"/>
        <end position="1732"/>
    </location>
</feature>
<dbReference type="SUPFAM" id="SSF49562">
    <property type="entry name" value="C2 domain (Calcium/lipid-binding domain, CaLB)"/>
    <property type="match status" value="1"/>
</dbReference>
<dbReference type="InterPro" id="IPR011992">
    <property type="entry name" value="EF-hand-dom_pair"/>
</dbReference>
<dbReference type="InterPro" id="IPR017946">
    <property type="entry name" value="PLC-like_Pdiesterase_TIM-brl"/>
</dbReference>
<evidence type="ECO:0000256" key="2">
    <source>
        <dbReference type="ARBA" id="ARBA00022801"/>
    </source>
</evidence>
<evidence type="ECO:0000259" key="12">
    <source>
        <dbReference type="PROSITE" id="PS50200"/>
    </source>
</evidence>
<dbReference type="WBParaSite" id="MBELARI_LOCUS4013">
    <property type="protein sequence ID" value="MBELARI_LOCUS4013"/>
    <property type="gene ID" value="MBELARI_LOCUS4013"/>
</dbReference>
<keyword evidence="6" id="KW-0344">Guanine-nucleotide releasing factor</keyword>
<dbReference type="CDD" id="cd08596">
    <property type="entry name" value="PI-PLCc_epsilon"/>
    <property type="match status" value="1"/>
</dbReference>
<protein>
    <recommendedName>
        <fullName evidence="1 7">Phosphoinositide phospholipase C</fullName>
        <ecNumber evidence="1 7">3.1.4.11</ecNumber>
    </recommendedName>
</protein>
<evidence type="ECO:0000313" key="13">
    <source>
        <dbReference type="Proteomes" id="UP000887575"/>
    </source>
</evidence>
<dbReference type="InterPro" id="IPR001895">
    <property type="entry name" value="RASGEF_cat_dom"/>
</dbReference>
<feature type="compositionally biased region" description="Basic residues" evidence="8">
    <location>
        <begin position="688"/>
        <end position="703"/>
    </location>
</feature>
<dbReference type="InterPro" id="IPR000159">
    <property type="entry name" value="RA_dom"/>
</dbReference>
<feature type="compositionally biased region" description="Low complexity" evidence="8">
    <location>
        <begin position="490"/>
        <end position="501"/>
    </location>
</feature>
<evidence type="ECO:0000259" key="11">
    <source>
        <dbReference type="PROSITE" id="PS50009"/>
    </source>
</evidence>
<feature type="region of interest" description="Disordered" evidence="8">
    <location>
        <begin position="479"/>
        <end position="510"/>
    </location>
</feature>
<feature type="compositionally biased region" description="Low complexity" evidence="8">
    <location>
        <begin position="99"/>
        <end position="116"/>
    </location>
</feature>
<accession>A0AAF3FAP3</accession>
<dbReference type="GO" id="GO:0046488">
    <property type="term" value="P:phosphatidylinositol metabolic process"/>
    <property type="evidence" value="ECO:0007669"/>
    <property type="project" value="TreeGrafter"/>
</dbReference>
<dbReference type="SMART" id="SM00148">
    <property type="entry name" value="PLCXc"/>
    <property type="match status" value="1"/>
</dbReference>
<dbReference type="FunFam" id="3.20.20.190:FF:000039">
    <property type="entry name" value="Phosphoinositide phospholipase C"/>
    <property type="match status" value="1"/>
</dbReference>
<keyword evidence="5" id="KW-0807">Transducer</keyword>
<dbReference type="GO" id="GO:0007265">
    <property type="term" value="P:Ras protein signal transduction"/>
    <property type="evidence" value="ECO:0007669"/>
    <property type="project" value="TreeGrafter"/>
</dbReference>
<feature type="compositionally biased region" description="Low complexity" evidence="8">
    <location>
        <begin position="795"/>
        <end position="805"/>
    </location>
</feature>
<feature type="compositionally biased region" description="Polar residues" evidence="8">
    <location>
        <begin position="1229"/>
        <end position="1238"/>
    </location>
</feature>
<keyword evidence="2 7" id="KW-0378">Hydrolase</keyword>
<dbReference type="InterPro" id="IPR023578">
    <property type="entry name" value="Ras_GEF_dom_sf"/>
</dbReference>
<dbReference type="GO" id="GO:0007186">
    <property type="term" value="P:G protein-coupled receptor signaling pathway"/>
    <property type="evidence" value="ECO:0007669"/>
    <property type="project" value="TreeGrafter"/>
</dbReference>
<feature type="compositionally biased region" description="Low complexity" evidence="8">
    <location>
        <begin position="764"/>
        <end position="784"/>
    </location>
</feature>
<dbReference type="FunFam" id="3.10.20.90:FF:000238">
    <property type="entry name" value="Phosphoinositide phospholipase C"/>
    <property type="match status" value="1"/>
</dbReference>
<evidence type="ECO:0000256" key="9">
    <source>
        <dbReference type="SAM" id="SignalP"/>
    </source>
</evidence>
<dbReference type="PANTHER" id="PTHR10336">
    <property type="entry name" value="PHOSPHOINOSITIDE-SPECIFIC PHOSPHOLIPASE C FAMILY PROTEIN"/>
    <property type="match status" value="1"/>
</dbReference>
<evidence type="ECO:0000313" key="14">
    <source>
        <dbReference type="WBParaSite" id="MBELARI_LOCUS4013"/>
    </source>
</evidence>
<dbReference type="PROSITE" id="PS50200">
    <property type="entry name" value="RA"/>
    <property type="match status" value="2"/>
</dbReference>
<evidence type="ECO:0000259" key="10">
    <source>
        <dbReference type="PROSITE" id="PS50008"/>
    </source>
</evidence>
<feature type="compositionally biased region" description="Acidic residues" evidence="8">
    <location>
        <begin position="1184"/>
        <end position="1207"/>
    </location>
</feature>
<dbReference type="SUPFAM" id="SSF48366">
    <property type="entry name" value="Ras GEF"/>
    <property type="match status" value="1"/>
</dbReference>
<dbReference type="InterPro" id="IPR001192">
    <property type="entry name" value="PI-PLC_fam"/>
</dbReference>
<dbReference type="Gene3D" id="1.10.238.10">
    <property type="entry name" value="EF-hand"/>
    <property type="match status" value="1"/>
</dbReference>
<feature type="compositionally biased region" description="Basic and acidic residues" evidence="8">
    <location>
        <begin position="479"/>
        <end position="489"/>
    </location>
</feature>
<evidence type="ECO:0000256" key="8">
    <source>
        <dbReference type="SAM" id="MobiDB-lite"/>
    </source>
</evidence>
<evidence type="ECO:0000256" key="1">
    <source>
        <dbReference type="ARBA" id="ARBA00012368"/>
    </source>
</evidence>
<dbReference type="Pfam" id="PF00387">
    <property type="entry name" value="PI-PLC-Y"/>
    <property type="match status" value="1"/>
</dbReference>
<dbReference type="Pfam" id="PF00617">
    <property type="entry name" value="RasGEF"/>
    <property type="match status" value="1"/>
</dbReference>
<feature type="region of interest" description="Disordered" evidence="8">
    <location>
        <begin position="94"/>
        <end position="116"/>
    </location>
</feature>
<name>A0AAF3FAP3_9BILA</name>
<dbReference type="InterPro" id="IPR000909">
    <property type="entry name" value="PLipase_C_PInositol-sp_X_dom"/>
</dbReference>
<keyword evidence="3 7" id="KW-0442">Lipid degradation</keyword>
<dbReference type="PROSITE" id="PS50007">
    <property type="entry name" value="PIPLC_X_DOMAIN"/>
    <property type="match status" value="1"/>
</dbReference>
<dbReference type="GO" id="GO:0005085">
    <property type="term" value="F:guanyl-nucleotide exchange factor activity"/>
    <property type="evidence" value="ECO:0007669"/>
    <property type="project" value="UniProtKB-KW"/>
</dbReference>
<dbReference type="Gene3D" id="3.20.20.190">
    <property type="entry name" value="Phosphatidylinositol (PI) phosphodiesterase"/>
    <property type="match status" value="1"/>
</dbReference>
<dbReference type="GO" id="GO:0051209">
    <property type="term" value="P:release of sequestered calcium ion into cytosol"/>
    <property type="evidence" value="ECO:0007669"/>
    <property type="project" value="TreeGrafter"/>
</dbReference>
<dbReference type="InterPro" id="IPR029071">
    <property type="entry name" value="Ubiquitin-like_domsf"/>
</dbReference>
<organism evidence="13 14">
    <name type="scientific">Mesorhabditis belari</name>
    <dbReference type="NCBI Taxonomy" id="2138241"/>
    <lineage>
        <taxon>Eukaryota</taxon>
        <taxon>Metazoa</taxon>
        <taxon>Ecdysozoa</taxon>
        <taxon>Nematoda</taxon>
        <taxon>Chromadorea</taxon>
        <taxon>Rhabditida</taxon>
        <taxon>Rhabditina</taxon>
        <taxon>Rhabditomorpha</taxon>
        <taxon>Rhabditoidea</taxon>
        <taxon>Rhabditidae</taxon>
        <taxon>Mesorhabditinae</taxon>
        <taxon>Mesorhabditis</taxon>
    </lineage>
</organism>
<dbReference type="InterPro" id="IPR015359">
    <property type="entry name" value="PLC_EF-hand-like"/>
</dbReference>
<dbReference type="Pfam" id="PF00388">
    <property type="entry name" value="PI-PLC-X"/>
    <property type="match status" value="1"/>
</dbReference>
<dbReference type="PROSITE" id="PS50008">
    <property type="entry name" value="PIPLC_Y_DOMAIN"/>
    <property type="match status" value="1"/>
</dbReference>
<dbReference type="CDD" id="cd01780">
    <property type="entry name" value="RA2_PLC-epsilon"/>
    <property type="match status" value="1"/>
</dbReference>
<dbReference type="InterPro" id="IPR035892">
    <property type="entry name" value="C2_domain_sf"/>
</dbReference>
<feature type="domain" description="Ras-associating" evidence="12">
    <location>
        <begin position="1814"/>
        <end position="1909"/>
    </location>
</feature>
<dbReference type="Proteomes" id="UP000887575">
    <property type="component" value="Unassembled WGS sequence"/>
</dbReference>
<keyword evidence="4 7" id="KW-0443">Lipid metabolism</keyword>
<dbReference type="InterPro" id="IPR028398">
    <property type="entry name" value="PLC-epsilon1_RA2"/>
</dbReference>
<reference evidence="14" key="1">
    <citation type="submission" date="2024-02" db="UniProtKB">
        <authorList>
            <consortium name="WormBaseParasite"/>
        </authorList>
    </citation>
    <scope>IDENTIFICATION</scope>
</reference>